<evidence type="ECO:0000313" key="3">
    <source>
        <dbReference type="Proteomes" id="UP000198583"/>
    </source>
</evidence>
<dbReference type="RefSeq" id="WP_093588844.1">
    <property type="nucleotide sequence ID" value="NZ_FOYL01000002.1"/>
</dbReference>
<dbReference type="OrthoDB" id="1453790at2"/>
<protein>
    <recommendedName>
        <fullName evidence="1">DUF7336 domain-containing protein</fullName>
    </recommendedName>
</protein>
<sequence length="92" mass="10703">MSDRVFLLWHVHHVAQDASGETRHFSVDGEFWADEEEGDDVKLLGVYSTREKAMARIDRARRLAGFRDEPECFHIDEYALDEAQWTDGFTTI</sequence>
<proteinExistence type="predicted"/>
<dbReference type="Proteomes" id="UP000198583">
    <property type="component" value="Unassembled WGS sequence"/>
</dbReference>
<gene>
    <name evidence="2" type="ORF">SAMN04488564_102281</name>
</gene>
<evidence type="ECO:0000259" key="1">
    <source>
        <dbReference type="Pfam" id="PF24024"/>
    </source>
</evidence>
<evidence type="ECO:0000313" key="2">
    <source>
        <dbReference type="EMBL" id="SFR03230.1"/>
    </source>
</evidence>
<dbReference type="AlphaFoldDB" id="A0A1I6DCP1"/>
<dbReference type="STRING" id="84724.SAMN04488564_102281"/>
<dbReference type="Pfam" id="PF24024">
    <property type="entry name" value="DUF7336"/>
    <property type="match status" value="1"/>
</dbReference>
<accession>A0A1I6DCP1</accession>
<reference evidence="3" key="1">
    <citation type="submission" date="2016-10" db="EMBL/GenBank/DDBJ databases">
        <authorList>
            <person name="Varghese N."/>
            <person name="Submissions S."/>
        </authorList>
    </citation>
    <scope>NUCLEOTIDE SEQUENCE [LARGE SCALE GENOMIC DNA]</scope>
    <source>
        <strain evidence="3">DSM 44232</strain>
    </source>
</reference>
<keyword evidence="3" id="KW-1185">Reference proteome</keyword>
<feature type="domain" description="DUF7336" evidence="1">
    <location>
        <begin position="39"/>
        <end position="89"/>
    </location>
</feature>
<organism evidence="2 3">
    <name type="scientific">Lentzea waywayandensis</name>
    <dbReference type="NCBI Taxonomy" id="84724"/>
    <lineage>
        <taxon>Bacteria</taxon>
        <taxon>Bacillati</taxon>
        <taxon>Actinomycetota</taxon>
        <taxon>Actinomycetes</taxon>
        <taxon>Pseudonocardiales</taxon>
        <taxon>Pseudonocardiaceae</taxon>
        <taxon>Lentzea</taxon>
    </lineage>
</organism>
<dbReference type="EMBL" id="FOYL01000002">
    <property type="protein sequence ID" value="SFR03230.1"/>
    <property type="molecule type" value="Genomic_DNA"/>
</dbReference>
<dbReference type="InterPro" id="IPR055760">
    <property type="entry name" value="DUF7336"/>
</dbReference>
<name>A0A1I6DCP1_9PSEU</name>